<dbReference type="NCBIfam" id="TIGR01699">
    <property type="entry name" value="XAPA"/>
    <property type="match status" value="1"/>
</dbReference>
<dbReference type="NCBIfam" id="NF008033">
    <property type="entry name" value="PRK10765.1"/>
    <property type="match status" value="1"/>
</dbReference>
<dbReference type="PANTHER" id="PTHR11904:SF9">
    <property type="entry name" value="PURINE NUCLEOSIDE PHOSPHORYLASE-RELATED"/>
    <property type="match status" value="1"/>
</dbReference>
<keyword evidence="4" id="KW-0328">Glycosyltransferase</keyword>
<dbReference type="InterPro" id="IPR011268">
    <property type="entry name" value="Purine_phosphorylase"/>
</dbReference>
<accession>A0A0A2WE16</accession>
<dbReference type="GO" id="GO:0004731">
    <property type="term" value="F:purine-nucleoside phosphorylase activity"/>
    <property type="evidence" value="ECO:0007669"/>
    <property type="project" value="UniProtKB-EC"/>
</dbReference>
<dbReference type="NCBIfam" id="NF006054">
    <property type="entry name" value="PRK08202.1"/>
    <property type="match status" value="1"/>
</dbReference>
<evidence type="ECO:0000313" key="10">
    <source>
        <dbReference type="Proteomes" id="UP000030106"/>
    </source>
</evidence>
<evidence type="ECO:0000256" key="6">
    <source>
        <dbReference type="ARBA" id="ARBA00031036"/>
    </source>
</evidence>
<gene>
    <name evidence="9" type="ORF">BBAD15_g2887</name>
</gene>
<dbReference type="Proteomes" id="UP000030106">
    <property type="component" value="Unassembled WGS sequence"/>
</dbReference>
<dbReference type="Gene3D" id="3.40.50.1580">
    <property type="entry name" value="Nucleoside phosphorylase domain"/>
    <property type="match status" value="1"/>
</dbReference>
<dbReference type="GO" id="GO:0016491">
    <property type="term" value="F:oxidoreductase activity"/>
    <property type="evidence" value="ECO:0007669"/>
    <property type="project" value="InterPro"/>
</dbReference>
<dbReference type="GO" id="GO:0009116">
    <property type="term" value="P:nucleoside metabolic process"/>
    <property type="evidence" value="ECO:0007669"/>
    <property type="project" value="InterPro"/>
</dbReference>
<evidence type="ECO:0000259" key="8">
    <source>
        <dbReference type="Pfam" id="PF01048"/>
    </source>
</evidence>
<evidence type="ECO:0000259" key="7">
    <source>
        <dbReference type="Pfam" id="PF00881"/>
    </source>
</evidence>
<keyword evidence="5" id="KW-0808">Transferase</keyword>
<dbReference type="InterPro" id="IPR000415">
    <property type="entry name" value="Nitroreductase-like"/>
</dbReference>
<dbReference type="NCBIfam" id="TIGR01697">
    <property type="entry name" value="PNPH-PUNA-XAPA"/>
    <property type="match status" value="1"/>
</dbReference>
<evidence type="ECO:0000256" key="5">
    <source>
        <dbReference type="ARBA" id="ARBA00022679"/>
    </source>
</evidence>
<dbReference type="AlphaFoldDB" id="A0A0A2WE16"/>
<dbReference type="CDD" id="cd09009">
    <property type="entry name" value="PNP-EcPNPII_like"/>
    <property type="match status" value="1"/>
</dbReference>
<comment type="pathway">
    <text evidence="1">Purine metabolism; purine nucleoside salvage.</text>
</comment>
<proteinExistence type="inferred from homology"/>
<dbReference type="HOGENOM" id="CLU_589233_0_0_1"/>
<feature type="domain" description="Nucleoside phosphorylase" evidence="8">
    <location>
        <begin position="214"/>
        <end position="460"/>
    </location>
</feature>
<evidence type="ECO:0000256" key="4">
    <source>
        <dbReference type="ARBA" id="ARBA00022676"/>
    </source>
</evidence>
<dbReference type="Pfam" id="PF01048">
    <property type="entry name" value="PNP_UDP_1"/>
    <property type="match status" value="1"/>
</dbReference>
<comment type="similarity">
    <text evidence="2">Belongs to the PNP/MTAP phosphorylase family.</text>
</comment>
<dbReference type="InterPro" id="IPR029479">
    <property type="entry name" value="Nitroreductase"/>
</dbReference>
<dbReference type="InterPro" id="IPR000845">
    <property type="entry name" value="Nucleoside_phosphorylase_d"/>
</dbReference>
<dbReference type="EMBL" id="ANFO01000219">
    <property type="protein sequence ID" value="KGQ11399.1"/>
    <property type="molecule type" value="Genomic_DNA"/>
</dbReference>
<dbReference type="UniPathway" id="UPA00606"/>
<dbReference type="PANTHER" id="PTHR11904">
    <property type="entry name" value="METHYLTHIOADENOSINE/PURINE NUCLEOSIDE PHOSPHORYLASE"/>
    <property type="match status" value="1"/>
</dbReference>
<comment type="caution">
    <text evidence="9">The sequence shown here is derived from an EMBL/GenBank/DDBJ whole genome shotgun (WGS) entry which is preliminary data.</text>
</comment>
<dbReference type="STRING" id="1245745.A0A0A2WE16"/>
<dbReference type="EC" id="2.4.2.1" evidence="3"/>
<evidence type="ECO:0000256" key="2">
    <source>
        <dbReference type="ARBA" id="ARBA00006751"/>
    </source>
</evidence>
<dbReference type="SUPFAM" id="SSF53167">
    <property type="entry name" value="Purine and uridine phosphorylases"/>
    <property type="match status" value="1"/>
</dbReference>
<reference evidence="9 10" key="1">
    <citation type="submission" date="2012-10" db="EMBL/GenBank/DDBJ databases">
        <title>Genome sequencing and analysis of entomopathogenic fungi Beauveria bassiana D1-5.</title>
        <authorList>
            <person name="Li Q."/>
            <person name="Wang L."/>
            <person name="Zhang Z."/>
            <person name="Wang Q."/>
            <person name="Ren J."/>
            <person name="Wang M."/>
            <person name="Xu W."/>
            <person name="Wang J."/>
            <person name="Lu Y."/>
            <person name="Du Q."/>
            <person name="Sun Z."/>
        </authorList>
    </citation>
    <scope>NUCLEOTIDE SEQUENCE [LARGE SCALE GENOMIC DNA]</scope>
    <source>
        <strain evidence="9 10">D1-5</strain>
    </source>
</reference>
<organism evidence="9 10">
    <name type="scientific">Beauveria bassiana D1-5</name>
    <dbReference type="NCBI Taxonomy" id="1245745"/>
    <lineage>
        <taxon>Eukaryota</taxon>
        <taxon>Fungi</taxon>
        <taxon>Dikarya</taxon>
        <taxon>Ascomycota</taxon>
        <taxon>Pezizomycotina</taxon>
        <taxon>Sordariomycetes</taxon>
        <taxon>Hypocreomycetidae</taxon>
        <taxon>Hypocreales</taxon>
        <taxon>Cordycipitaceae</taxon>
        <taxon>Beauveria</taxon>
    </lineage>
</organism>
<evidence type="ECO:0000256" key="1">
    <source>
        <dbReference type="ARBA" id="ARBA00005058"/>
    </source>
</evidence>
<dbReference type="InterPro" id="IPR035994">
    <property type="entry name" value="Nucleoside_phosphorylase_sf"/>
</dbReference>
<dbReference type="GO" id="GO:0005737">
    <property type="term" value="C:cytoplasm"/>
    <property type="evidence" value="ECO:0007669"/>
    <property type="project" value="InterPro"/>
</dbReference>
<evidence type="ECO:0000256" key="3">
    <source>
        <dbReference type="ARBA" id="ARBA00011886"/>
    </source>
</evidence>
<dbReference type="InterPro" id="IPR010943">
    <property type="entry name" value="Xanthosine_phosphorylase"/>
</dbReference>
<dbReference type="Pfam" id="PF00881">
    <property type="entry name" value="Nitroreductase"/>
    <property type="match status" value="1"/>
</dbReference>
<dbReference type="SUPFAM" id="SSF55469">
    <property type="entry name" value="FMN-dependent nitroreductase-like"/>
    <property type="match status" value="1"/>
</dbReference>
<sequence length="464" mass="49426">MTPTIDLLRSHRSIRHFTGEPITDEQREAIIASAQAASTSSFLQCSSIIRVTDKALREQLVPLTGGQKHVAEAAEFWVFCADFNRNLQICPDARPGLAEQLLLGAVDTAILAQNAFTAAESLGLGGVYIGGIRNNIEAVGELLGVPKYVLPLFGLCLGWPAATPDIKPPAEQGAAGRIRRAAGAEPPMPTAVFDNAPFYAADIIRSRINGLVPRIAFILGSGLGELAEKIDSPITFSYEELPGFPVSTVHGHAGELVVGTLAGVPVACMKGRGHFYEGRGMSVMTSAIRTFKLLGCEILFSTNAAGSLRPEVEPGSLVALNDHINTMPGTPTVGPNDERFGERFFSLANAYDADYRAVLQEVAREQGFPLHEGVFVSYPGPNFETAAEIRMMQIIGGHVVGMSVVPEVISARHCGLKVVAVSAITNLAEGLGSIQLSHEQTLKAAVLSRQNFINLICGFLSKLA</sequence>
<protein>
    <recommendedName>
        <fullName evidence="3">purine-nucleoside phosphorylase</fullName>
        <ecNumber evidence="3">2.4.2.1</ecNumber>
    </recommendedName>
    <alternativeName>
        <fullName evidence="6">Inosine-guanosine phosphorylase</fullName>
    </alternativeName>
</protein>
<evidence type="ECO:0000313" key="9">
    <source>
        <dbReference type="EMBL" id="KGQ11399.1"/>
    </source>
</evidence>
<name>A0A0A2WE16_BEABA</name>
<feature type="domain" description="Nitroreductase" evidence="7">
    <location>
        <begin position="8"/>
        <end position="159"/>
    </location>
</feature>
<dbReference type="Gene3D" id="3.40.109.10">
    <property type="entry name" value="NADH Oxidase"/>
    <property type="match status" value="1"/>
</dbReference>